<proteinExistence type="predicted"/>
<sequence length="211" mass="23380">MINMVKLPTNNKRMILRVARGHFATSHSHINYYIDVTMQKTRLSEAAETARELVHMYKSTTIVDTILCLDGTQVIGTCMANELTKDGFRNMNAHQTIYIITPEYTSGSQIILRDNIAPMVRGKHVLILAASLTTGFTAQAAVEAVRYYGGQVAGLAAIFATTHEFMGMRVNSIFDPNNLPDYQSYESRDCPMCKAGQPIDALVNSFGYSSL</sequence>
<keyword evidence="1" id="KW-0328">Glycosyltransferase</keyword>
<dbReference type="CDD" id="cd06223">
    <property type="entry name" value="PRTases_typeI"/>
    <property type="match status" value="1"/>
</dbReference>
<gene>
    <name evidence="1" type="ORF">H9890_05565</name>
</gene>
<dbReference type="EMBL" id="DXHQ01000068">
    <property type="protein sequence ID" value="HIW08854.1"/>
    <property type="molecule type" value="Genomic_DNA"/>
</dbReference>
<dbReference type="Proteomes" id="UP000823933">
    <property type="component" value="Unassembled WGS sequence"/>
</dbReference>
<organism evidence="1 2">
    <name type="scientific">Candidatus Faecalibacterium intestinigallinarum</name>
    <dbReference type="NCBI Taxonomy" id="2838581"/>
    <lineage>
        <taxon>Bacteria</taxon>
        <taxon>Bacillati</taxon>
        <taxon>Bacillota</taxon>
        <taxon>Clostridia</taxon>
        <taxon>Eubacteriales</taxon>
        <taxon>Oscillospiraceae</taxon>
        <taxon>Faecalibacterium</taxon>
    </lineage>
</organism>
<dbReference type="InterPro" id="IPR029057">
    <property type="entry name" value="PRTase-like"/>
</dbReference>
<dbReference type="SUPFAM" id="SSF53271">
    <property type="entry name" value="PRTase-like"/>
    <property type="match status" value="1"/>
</dbReference>
<dbReference type="InterPro" id="IPR000836">
    <property type="entry name" value="PRTase_dom"/>
</dbReference>
<dbReference type="AlphaFoldDB" id="A0A9D1TX69"/>
<protein>
    <submittedName>
        <fullName evidence="1">Phosphoribosyltransferase</fullName>
    </submittedName>
</protein>
<reference evidence="1" key="1">
    <citation type="journal article" date="2021" name="PeerJ">
        <title>Extensive microbial diversity within the chicken gut microbiome revealed by metagenomics and culture.</title>
        <authorList>
            <person name="Gilroy R."/>
            <person name="Ravi A."/>
            <person name="Getino M."/>
            <person name="Pursley I."/>
            <person name="Horton D.L."/>
            <person name="Alikhan N.F."/>
            <person name="Baker D."/>
            <person name="Gharbi K."/>
            <person name="Hall N."/>
            <person name="Watson M."/>
            <person name="Adriaenssens E.M."/>
            <person name="Foster-Nyarko E."/>
            <person name="Jarju S."/>
            <person name="Secka A."/>
            <person name="Antonio M."/>
            <person name="Oren A."/>
            <person name="Chaudhuri R.R."/>
            <person name="La Ragione R."/>
            <person name="Hildebrand F."/>
            <person name="Pallen M.J."/>
        </authorList>
    </citation>
    <scope>NUCLEOTIDE SEQUENCE</scope>
    <source>
        <strain evidence="1">ChiHcolR34-3080</strain>
    </source>
</reference>
<dbReference type="Gene3D" id="3.40.50.2020">
    <property type="match status" value="1"/>
</dbReference>
<keyword evidence="1" id="KW-0808">Transferase</keyword>
<comment type="caution">
    <text evidence="1">The sequence shown here is derived from an EMBL/GenBank/DDBJ whole genome shotgun (WGS) entry which is preliminary data.</text>
</comment>
<evidence type="ECO:0000313" key="1">
    <source>
        <dbReference type="EMBL" id="HIW08854.1"/>
    </source>
</evidence>
<name>A0A9D1TX69_9FIRM</name>
<accession>A0A9D1TX69</accession>
<reference evidence="1" key="2">
    <citation type="submission" date="2021-04" db="EMBL/GenBank/DDBJ databases">
        <authorList>
            <person name="Gilroy R."/>
        </authorList>
    </citation>
    <scope>NUCLEOTIDE SEQUENCE</scope>
    <source>
        <strain evidence="1">ChiHcolR34-3080</strain>
    </source>
</reference>
<evidence type="ECO:0000313" key="2">
    <source>
        <dbReference type="Proteomes" id="UP000823933"/>
    </source>
</evidence>
<dbReference type="GO" id="GO:0016757">
    <property type="term" value="F:glycosyltransferase activity"/>
    <property type="evidence" value="ECO:0007669"/>
    <property type="project" value="UniProtKB-KW"/>
</dbReference>